<dbReference type="RefSeq" id="WP_035283753.1">
    <property type="nucleotide sequence ID" value="NZ_AYXG01000127.1"/>
</dbReference>
<feature type="binding site" evidence="2">
    <location>
        <position position="119"/>
    </location>
    <ligand>
        <name>Fe cation</name>
        <dbReference type="ChEBI" id="CHEBI:24875"/>
    </ligand>
</feature>
<feature type="domain" description="Pirin N-terminal" evidence="4">
    <location>
        <begin position="67"/>
        <end position="139"/>
    </location>
</feature>
<evidence type="ECO:0000313" key="6">
    <source>
        <dbReference type="EMBL" id="EWC61157.1"/>
    </source>
</evidence>
<organism evidence="6 7">
    <name type="scientific">Actinokineospora spheciospongiae</name>
    <dbReference type="NCBI Taxonomy" id="909613"/>
    <lineage>
        <taxon>Bacteria</taxon>
        <taxon>Bacillati</taxon>
        <taxon>Actinomycetota</taxon>
        <taxon>Actinomycetes</taxon>
        <taxon>Pseudonocardiales</taxon>
        <taxon>Pseudonocardiaceae</taxon>
        <taxon>Actinokineospora</taxon>
    </lineage>
</organism>
<keyword evidence="7" id="KW-1185">Reference proteome</keyword>
<proteinExistence type="inferred from homology"/>
<dbReference type="AlphaFoldDB" id="W7IWH1"/>
<evidence type="ECO:0000256" key="2">
    <source>
        <dbReference type="PIRSR" id="PIRSR006232-1"/>
    </source>
</evidence>
<keyword evidence="2" id="KW-0408">Iron</keyword>
<feature type="domain" description="Pirin C-terminal" evidence="5">
    <location>
        <begin position="202"/>
        <end position="305"/>
    </location>
</feature>
<dbReference type="Proteomes" id="UP000019277">
    <property type="component" value="Unassembled WGS sequence"/>
</dbReference>
<dbReference type="Pfam" id="PF02678">
    <property type="entry name" value="Pirin"/>
    <property type="match status" value="1"/>
</dbReference>
<reference evidence="6 7" key="1">
    <citation type="journal article" date="2014" name="Genome Announc.">
        <title>Draft Genome Sequence of the Antitrypanosomally Active Sponge-Associated Bacterium Actinokineospora sp. Strain EG49.</title>
        <authorList>
            <person name="Harjes J."/>
            <person name="Ryu T."/>
            <person name="Abdelmohsen U.R."/>
            <person name="Moitinho-Silva L."/>
            <person name="Horn H."/>
            <person name="Ravasi T."/>
            <person name="Hentschel U."/>
        </authorList>
    </citation>
    <scope>NUCLEOTIDE SEQUENCE [LARGE SCALE GENOMIC DNA]</scope>
    <source>
        <strain evidence="6 7">EG49</strain>
    </source>
</reference>
<dbReference type="Gene3D" id="2.60.120.10">
    <property type="entry name" value="Jelly Rolls"/>
    <property type="match status" value="2"/>
</dbReference>
<dbReference type="CDD" id="cd02909">
    <property type="entry name" value="cupin_pirin_N"/>
    <property type="match status" value="1"/>
</dbReference>
<dbReference type="InterPro" id="IPR003829">
    <property type="entry name" value="Pirin_N_dom"/>
</dbReference>
<dbReference type="PIRSF" id="PIRSF006232">
    <property type="entry name" value="Pirin"/>
    <property type="match status" value="1"/>
</dbReference>
<dbReference type="eggNOG" id="COG1741">
    <property type="taxonomic scope" value="Bacteria"/>
</dbReference>
<comment type="cofactor">
    <cofactor evidence="2">
        <name>Fe cation</name>
        <dbReference type="ChEBI" id="CHEBI:24875"/>
    </cofactor>
    <text evidence="2">Binds 1 Fe cation per subunit.</text>
</comment>
<sequence length="335" mass="36524">MESPVLQTVPLGSQWPTLDPFLFCAHHDDAYPPGDDRMAPAVPIDDRDLGQDFSGLDGWSMYHGLEVPGFPGHPHRGFETVTYVREGHIDHSDSLGAAARFGRGDVQWLTAGRGIVHAEMFPLLQRDGPNPLHLFQIWLNLPASDKLVDPYFTMFWDGDVPRHRPADGVVVTVIAGALGAAEPPQPPPNSWAARPDADLAIWHLRLDAGASWELPAAAGRETGRVLYVFGGDRLRVADTSVGDDTGVVLDASVPGALTAGSTPVDALLLQGRPIGEPVARYGPFVMNTEAEIHQALRDFQDSRFGGWPWPDQAPTHGRERGRFARHVDGRVEQVD</sequence>
<dbReference type="SUPFAM" id="SSF51182">
    <property type="entry name" value="RmlC-like cupins"/>
    <property type="match status" value="1"/>
</dbReference>
<accession>W7IWH1</accession>
<feature type="binding site" evidence="2">
    <location>
        <position position="73"/>
    </location>
    <ligand>
        <name>Fe cation</name>
        <dbReference type="ChEBI" id="CHEBI:24875"/>
    </ligand>
</feature>
<dbReference type="PANTHER" id="PTHR13903:SF8">
    <property type="entry name" value="PIRIN"/>
    <property type="match status" value="1"/>
</dbReference>
<evidence type="ECO:0000256" key="1">
    <source>
        <dbReference type="ARBA" id="ARBA00008416"/>
    </source>
</evidence>
<evidence type="ECO:0000313" key="7">
    <source>
        <dbReference type="Proteomes" id="UP000019277"/>
    </source>
</evidence>
<dbReference type="STRING" id="909613.UO65_3523"/>
<evidence type="ECO:0000259" key="4">
    <source>
        <dbReference type="Pfam" id="PF02678"/>
    </source>
</evidence>
<dbReference type="InterPro" id="IPR014710">
    <property type="entry name" value="RmlC-like_jellyroll"/>
</dbReference>
<comment type="similarity">
    <text evidence="1 3">Belongs to the pirin family.</text>
</comment>
<feature type="binding site" evidence="2">
    <location>
        <position position="75"/>
    </location>
    <ligand>
        <name>Fe cation</name>
        <dbReference type="ChEBI" id="CHEBI:24875"/>
    </ligand>
</feature>
<dbReference type="InterPro" id="IPR008778">
    <property type="entry name" value="Pirin_C_dom"/>
</dbReference>
<protein>
    <submittedName>
        <fullName evidence="6">Pirin, N-terminal:Pirin, C-terminal</fullName>
    </submittedName>
</protein>
<feature type="binding site" evidence="2">
    <location>
        <position position="117"/>
    </location>
    <ligand>
        <name>Fe cation</name>
        <dbReference type="ChEBI" id="CHEBI:24875"/>
    </ligand>
</feature>
<dbReference type="Pfam" id="PF05726">
    <property type="entry name" value="Pirin_C"/>
    <property type="match status" value="1"/>
</dbReference>
<evidence type="ECO:0000259" key="5">
    <source>
        <dbReference type="Pfam" id="PF05726"/>
    </source>
</evidence>
<dbReference type="PANTHER" id="PTHR13903">
    <property type="entry name" value="PIRIN-RELATED"/>
    <property type="match status" value="1"/>
</dbReference>
<dbReference type="GO" id="GO:0046872">
    <property type="term" value="F:metal ion binding"/>
    <property type="evidence" value="ECO:0007669"/>
    <property type="project" value="UniProtKB-KW"/>
</dbReference>
<evidence type="ECO:0000256" key="3">
    <source>
        <dbReference type="RuleBase" id="RU003457"/>
    </source>
</evidence>
<gene>
    <name evidence="6" type="ORF">UO65_3523</name>
</gene>
<dbReference type="InterPro" id="IPR012093">
    <property type="entry name" value="Pirin"/>
</dbReference>
<keyword evidence="2" id="KW-0479">Metal-binding</keyword>
<comment type="caution">
    <text evidence="6">The sequence shown here is derived from an EMBL/GenBank/DDBJ whole genome shotgun (WGS) entry which is preliminary data.</text>
</comment>
<dbReference type="InterPro" id="IPR011051">
    <property type="entry name" value="RmlC_Cupin_sf"/>
</dbReference>
<dbReference type="EMBL" id="AYXG01000127">
    <property type="protein sequence ID" value="EWC61157.1"/>
    <property type="molecule type" value="Genomic_DNA"/>
</dbReference>
<dbReference type="PATRIC" id="fig|909613.9.peg.3523"/>
<name>W7IWH1_9PSEU</name>